<name>A0A2N4TRY3_RALPI</name>
<dbReference type="PANTHER" id="PTHR11706:SF33">
    <property type="entry name" value="NATURAL RESISTANCE-ASSOCIATED MACROPHAGE PROTEIN 2"/>
    <property type="match status" value="1"/>
</dbReference>
<dbReference type="EMBL" id="PKQE01000002">
    <property type="protein sequence ID" value="PLC42487.1"/>
    <property type="molecule type" value="Genomic_DNA"/>
</dbReference>
<dbReference type="GO" id="GO:0034755">
    <property type="term" value="P:iron ion transmembrane transport"/>
    <property type="evidence" value="ECO:0007669"/>
    <property type="project" value="TreeGrafter"/>
</dbReference>
<feature type="transmembrane region" description="Helical" evidence="7">
    <location>
        <begin position="185"/>
        <end position="204"/>
    </location>
</feature>
<feature type="transmembrane region" description="Helical" evidence="7">
    <location>
        <begin position="360"/>
        <end position="380"/>
    </location>
</feature>
<feature type="transmembrane region" description="Helical" evidence="7">
    <location>
        <begin position="83"/>
        <end position="107"/>
    </location>
</feature>
<evidence type="ECO:0000256" key="5">
    <source>
        <dbReference type="ARBA" id="ARBA00022989"/>
    </source>
</evidence>
<feature type="transmembrane region" description="Helical" evidence="7">
    <location>
        <begin position="242"/>
        <end position="262"/>
    </location>
</feature>
<evidence type="ECO:0000256" key="7">
    <source>
        <dbReference type="SAM" id="Phobius"/>
    </source>
</evidence>
<dbReference type="NCBIfam" id="NF037982">
    <property type="entry name" value="Nramp_1"/>
    <property type="match status" value="1"/>
</dbReference>
<evidence type="ECO:0000256" key="1">
    <source>
        <dbReference type="ARBA" id="ARBA00004141"/>
    </source>
</evidence>
<evidence type="ECO:0000313" key="8">
    <source>
        <dbReference type="EMBL" id="PLC42487.1"/>
    </source>
</evidence>
<dbReference type="Pfam" id="PF01566">
    <property type="entry name" value="Nramp"/>
    <property type="match status" value="1"/>
</dbReference>
<gene>
    <name evidence="8" type="ORF">C0Q88_11010</name>
</gene>
<feature type="transmembrane region" description="Helical" evidence="7">
    <location>
        <begin position="145"/>
        <end position="165"/>
    </location>
</feature>
<dbReference type="GO" id="GO:0015086">
    <property type="term" value="F:cadmium ion transmembrane transporter activity"/>
    <property type="evidence" value="ECO:0007669"/>
    <property type="project" value="TreeGrafter"/>
</dbReference>
<evidence type="ECO:0000256" key="2">
    <source>
        <dbReference type="ARBA" id="ARBA00022448"/>
    </source>
</evidence>
<evidence type="ECO:0000256" key="4">
    <source>
        <dbReference type="ARBA" id="ARBA00022847"/>
    </source>
</evidence>
<dbReference type="OrthoDB" id="9787548at2"/>
<dbReference type="AlphaFoldDB" id="A0A2N4TRY3"/>
<comment type="caution">
    <text evidence="8">The sequence shown here is derived from an EMBL/GenBank/DDBJ whole genome shotgun (WGS) entry which is preliminary data.</text>
</comment>
<sequence>MPAADDTPWYRRLGPGFITGAADDDPSGIATYAQAGAQMGTGMLWTLLLTLPLMISIQLVSARLGRVSGRGVVANIRQHHSPWLAYAFVALVTVANIINVGADIAAMGDSVRLLLGGSTAWYACLFAVFTLVLQVWMPYRRYARYLQWVALSLLAYVATAFVVKVDWPHALHDTVVPQLHWSKDYAMTLVAVFGTTISPYLFVWQAAGEVEETRLAEDEAPLKKAPWQAKDQFARIRIDTTVGMVVSALIAFCIMLTAAYALHTHGVTQIETCAQAAEALKPVAGRFAQMLFAVGVIGTGLLAVPVLAGSAAYAAAEAFKWHSSLEAKVHHAPKFYLFLTLVMAAAMVMVFLPIEPFKLLYWSAVLNGVAATPVMVMLQLMSRRKAVMGPFRSSPLLHGTAWVATLCMCASTLLFFVLAARGS</sequence>
<dbReference type="GO" id="GO:0005384">
    <property type="term" value="F:manganese ion transmembrane transporter activity"/>
    <property type="evidence" value="ECO:0007669"/>
    <property type="project" value="TreeGrafter"/>
</dbReference>
<reference evidence="8 9" key="1">
    <citation type="submission" date="2017-12" db="EMBL/GenBank/DDBJ databases">
        <title>Draft genome sequence of Ralstonia pickettii 52.</title>
        <authorList>
            <person name="Zheng B."/>
        </authorList>
    </citation>
    <scope>NUCLEOTIDE SEQUENCE [LARGE SCALE GENOMIC DNA]</scope>
    <source>
        <strain evidence="8 9">52</strain>
    </source>
</reference>
<organism evidence="8 9">
    <name type="scientific">Ralstonia pickettii</name>
    <name type="common">Burkholderia pickettii</name>
    <dbReference type="NCBI Taxonomy" id="329"/>
    <lineage>
        <taxon>Bacteria</taxon>
        <taxon>Pseudomonadati</taxon>
        <taxon>Pseudomonadota</taxon>
        <taxon>Betaproteobacteria</taxon>
        <taxon>Burkholderiales</taxon>
        <taxon>Burkholderiaceae</taxon>
        <taxon>Ralstonia</taxon>
    </lineage>
</organism>
<dbReference type="InterPro" id="IPR001046">
    <property type="entry name" value="NRAMP_fam"/>
</dbReference>
<accession>A0A2N4TRY3</accession>
<dbReference type="Proteomes" id="UP000234456">
    <property type="component" value="Unassembled WGS sequence"/>
</dbReference>
<keyword evidence="4" id="KW-0769">Symport</keyword>
<feature type="transmembrane region" description="Helical" evidence="7">
    <location>
        <begin position="401"/>
        <end position="420"/>
    </location>
</feature>
<feature type="transmembrane region" description="Helical" evidence="7">
    <location>
        <begin position="335"/>
        <end position="354"/>
    </location>
</feature>
<dbReference type="GO" id="GO:0005886">
    <property type="term" value="C:plasma membrane"/>
    <property type="evidence" value="ECO:0007669"/>
    <property type="project" value="TreeGrafter"/>
</dbReference>
<dbReference type="GO" id="GO:0015293">
    <property type="term" value="F:symporter activity"/>
    <property type="evidence" value="ECO:0007669"/>
    <property type="project" value="UniProtKB-KW"/>
</dbReference>
<keyword evidence="5 7" id="KW-1133">Transmembrane helix</keyword>
<keyword evidence="2" id="KW-0813">Transport</keyword>
<dbReference type="RefSeq" id="WP_102065570.1">
    <property type="nucleotide sequence ID" value="NZ_PKQE01000002.1"/>
</dbReference>
<evidence type="ECO:0000313" key="9">
    <source>
        <dbReference type="Proteomes" id="UP000234456"/>
    </source>
</evidence>
<protein>
    <submittedName>
        <fullName evidence="8">Iron transporter</fullName>
    </submittedName>
</protein>
<evidence type="ECO:0000256" key="6">
    <source>
        <dbReference type="ARBA" id="ARBA00023136"/>
    </source>
</evidence>
<dbReference type="PANTHER" id="PTHR11706">
    <property type="entry name" value="SOLUTE CARRIER PROTEIN FAMILY 11 MEMBER"/>
    <property type="match status" value="1"/>
</dbReference>
<comment type="subcellular location">
    <subcellularLocation>
        <location evidence="1">Membrane</location>
        <topology evidence="1">Multi-pass membrane protein</topology>
    </subcellularLocation>
</comment>
<feature type="transmembrane region" description="Helical" evidence="7">
    <location>
        <begin position="42"/>
        <end position="62"/>
    </location>
</feature>
<feature type="transmembrane region" description="Helical" evidence="7">
    <location>
        <begin position="290"/>
        <end position="314"/>
    </location>
</feature>
<keyword evidence="6 7" id="KW-0472">Membrane</keyword>
<keyword evidence="3 7" id="KW-0812">Transmembrane</keyword>
<evidence type="ECO:0000256" key="3">
    <source>
        <dbReference type="ARBA" id="ARBA00022692"/>
    </source>
</evidence>
<feature type="transmembrane region" description="Helical" evidence="7">
    <location>
        <begin position="113"/>
        <end position="133"/>
    </location>
</feature>
<proteinExistence type="predicted"/>